<reference evidence="2" key="3">
    <citation type="submission" date="2015-04" db="UniProtKB">
        <authorList>
            <consortium name="EnsemblPlants"/>
        </authorList>
    </citation>
    <scope>IDENTIFICATION</scope>
</reference>
<accession>A0A0D9XQ58</accession>
<keyword evidence="3" id="KW-1185">Reference proteome</keyword>
<feature type="compositionally biased region" description="Polar residues" evidence="1">
    <location>
        <begin position="1"/>
        <end position="24"/>
    </location>
</feature>
<dbReference type="Gramene" id="LPERR11G05530.1">
    <property type="protein sequence ID" value="LPERR11G05530.1"/>
    <property type="gene ID" value="LPERR11G05530"/>
</dbReference>
<dbReference type="HOGENOM" id="CLU_1941132_0_0_1"/>
<reference evidence="3" key="2">
    <citation type="submission" date="2013-12" db="EMBL/GenBank/DDBJ databases">
        <authorList>
            <person name="Yu Y."/>
            <person name="Lee S."/>
            <person name="de Baynast K."/>
            <person name="Wissotski M."/>
            <person name="Liu L."/>
            <person name="Talag J."/>
            <person name="Goicoechea J."/>
            <person name="Angelova A."/>
            <person name="Jetty R."/>
            <person name="Kudrna D."/>
            <person name="Golser W."/>
            <person name="Rivera L."/>
            <person name="Zhang J."/>
            <person name="Wing R."/>
        </authorList>
    </citation>
    <scope>NUCLEOTIDE SEQUENCE</scope>
</reference>
<sequence length="130" mass="14076">MWSTPVSKAASLPSSPVDISSNRWRASALCETERNSSDDGITGGGREHHRQGIKHNPYSTSPRRRQLLRRCSSERQCGNAANAGAMLACLMRSNRRDERTRGDEMESQAPDHHGRIGSGGAATGEAEEGS</sequence>
<dbReference type="EnsemblPlants" id="LPERR11G05530.1">
    <property type="protein sequence ID" value="LPERR11G05530.1"/>
    <property type="gene ID" value="LPERR11G05530"/>
</dbReference>
<reference evidence="2 3" key="1">
    <citation type="submission" date="2012-08" db="EMBL/GenBank/DDBJ databases">
        <title>Oryza genome evolution.</title>
        <authorList>
            <person name="Wing R.A."/>
        </authorList>
    </citation>
    <scope>NUCLEOTIDE SEQUENCE</scope>
</reference>
<dbReference type="AlphaFoldDB" id="A0A0D9XQ58"/>
<protein>
    <submittedName>
        <fullName evidence="2">Uncharacterized protein</fullName>
    </submittedName>
</protein>
<feature type="region of interest" description="Disordered" evidence="1">
    <location>
        <begin position="94"/>
        <end position="130"/>
    </location>
</feature>
<name>A0A0D9XQ58_9ORYZ</name>
<organism evidence="2 3">
    <name type="scientific">Leersia perrieri</name>
    <dbReference type="NCBI Taxonomy" id="77586"/>
    <lineage>
        <taxon>Eukaryota</taxon>
        <taxon>Viridiplantae</taxon>
        <taxon>Streptophyta</taxon>
        <taxon>Embryophyta</taxon>
        <taxon>Tracheophyta</taxon>
        <taxon>Spermatophyta</taxon>
        <taxon>Magnoliopsida</taxon>
        <taxon>Liliopsida</taxon>
        <taxon>Poales</taxon>
        <taxon>Poaceae</taxon>
        <taxon>BOP clade</taxon>
        <taxon>Oryzoideae</taxon>
        <taxon>Oryzeae</taxon>
        <taxon>Oryzinae</taxon>
        <taxon>Leersia</taxon>
    </lineage>
</organism>
<feature type="compositionally biased region" description="Basic and acidic residues" evidence="1">
    <location>
        <begin position="94"/>
        <end position="114"/>
    </location>
</feature>
<dbReference type="Proteomes" id="UP000032180">
    <property type="component" value="Chromosome 11"/>
</dbReference>
<evidence type="ECO:0000313" key="3">
    <source>
        <dbReference type="Proteomes" id="UP000032180"/>
    </source>
</evidence>
<evidence type="ECO:0000256" key="1">
    <source>
        <dbReference type="SAM" id="MobiDB-lite"/>
    </source>
</evidence>
<evidence type="ECO:0000313" key="2">
    <source>
        <dbReference type="EnsemblPlants" id="LPERR11G05530.1"/>
    </source>
</evidence>
<proteinExistence type="predicted"/>
<feature type="region of interest" description="Disordered" evidence="1">
    <location>
        <begin position="1"/>
        <end position="65"/>
    </location>
</feature>